<evidence type="ECO:0000256" key="4">
    <source>
        <dbReference type="SAM" id="Phobius"/>
    </source>
</evidence>
<dbReference type="SUPFAM" id="SSF103190">
    <property type="entry name" value="Sensory domain-like"/>
    <property type="match status" value="1"/>
</dbReference>
<dbReference type="STRING" id="641491.DND132_2302"/>
<evidence type="ECO:0000256" key="3">
    <source>
        <dbReference type="PROSITE-ProRule" id="PRU00284"/>
    </source>
</evidence>
<evidence type="ECO:0000259" key="6">
    <source>
        <dbReference type="PROSITE" id="PS50885"/>
    </source>
</evidence>
<name>F0JBK3_9BACT</name>
<evidence type="ECO:0000313" key="7">
    <source>
        <dbReference type="EMBL" id="EGB15506.1"/>
    </source>
</evidence>
<keyword evidence="4" id="KW-0812">Transmembrane</keyword>
<evidence type="ECO:0000259" key="5">
    <source>
        <dbReference type="PROSITE" id="PS50111"/>
    </source>
</evidence>
<dbReference type="SMR" id="F0JBK3"/>
<organism evidence="7 8">
    <name type="scientific">Pseudodesulfovibrio mercurii</name>
    <dbReference type="NCBI Taxonomy" id="641491"/>
    <lineage>
        <taxon>Bacteria</taxon>
        <taxon>Pseudomonadati</taxon>
        <taxon>Thermodesulfobacteriota</taxon>
        <taxon>Desulfovibrionia</taxon>
        <taxon>Desulfovibrionales</taxon>
        <taxon>Desulfovibrionaceae</taxon>
    </lineage>
</organism>
<dbReference type="HOGENOM" id="CLU_000445_107_19_7"/>
<dbReference type="Gene3D" id="1.10.287.950">
    <property type="entry name" value="Methyl-accepting chemotaxis protein"/>
    <property type="match status" value="1"/>
</dbReference>
<feature type="transmembrane region" description="Helical" evidence="4">
    <location>
        <begin position="316"/>
        <end position="340"/>
    </location>
</feature>
<keyword evidence="1" id="KW-0145">Chemotaxis</keyword>
<keyword evidence="3" id="KW-0807">Transducer</keyword>
<gene>
    <name evidence="7" type="ORF">DND132_2302</name>
</gene>
<reference evidence="7 8" key="1">
    <citation type="journal article" date="2011" name="J. Bacteriol.">
        <title>Genome sequence of the mercury-methylating strain Desulfovibrio desulfuricans ND132.</title>
        <authorList>
            <person name="Brown S.D."/>
            <person name="Gilmour C.C."/>
            <person name="Kucken A.M."/>
            <person name="Wall J.D."/>
            <person name="Elias D.A."/>
            <person name="Brandt C.C."/>
            <person name="Podar M."/>
            <person name="Chertkov O."/>
            <person name="Held B."/>
            <person name="Bruce D.C."/>
            <person name="Detter J.C."/>
            <person name="Tapia R."/>
            <person name="Han C.S."/>
            <person name="Goodwin L.A."/>
            <person name="Cheng J.F."/>
            <person name="Pitluck S."/>
            <person name="Woyke T."/>
            <person name="Mikhailova N."/>
            <person name="Ivanova N.N."/>
            <person name="Han J."/>
            <person name="Lucas S."/>
            <person name="Lapidus A.L."/>
            <person name="Land M.L."/>
            <person name="Hauser L.J."/>
            <person name="Palumbo A.V."/>
        </authorList>
    </citation>
    <scope>NUCLEOTIDE SEQUENCE [LARGE SCALE GENOMIC DNA]</scope>
    <source>
        <strain evidence="7 8">ND132</strain>
    </source>
</reference>
<dbReference type="AlphaFoldDB" id="F0JBK3"/>
<comment type="similarity">
    <text evidence="2">Belongs to the methyl-accepting chemotaxis (MCP) protein family.</text>
</comment>
<proteinExistence type="inferred from homology"/>
<dbReference type="EMBL" id="CP003220">
    <property type="protein sequence ID" value="EGB15506.1"/>
    <property type="molecule type" value="Genomic_DNA"/>
</dbReference>
<dbReference type="PANTHER" id="PTHR43531">
    <property type="entry name" value="PROTEIN ICFG"/>
    <property type="match status" value="1"/>
</dbReference>
<dbReference type="SUPFAM" id="SSF58104">
    <property type="entry name" value="Methyl-accepting chemotaxis protein (MCP) signaling domain"/>
    <property type="match status" value="1"/>
</dbReference>
<dbReference type="InterPro" id="IPR029151">
    <property type="entry name" value="Sensor-like_sf"/>
</dbReference>
<dbReference type="InterPro" id="IPR003660">
    <property type="entry name" value="HAMP_dom"/>
</dbReference>
<dbReference type="InterPro" id="IPR051310">
    <property type="entry name" value="MCP_chemotaxis"/>
</dbReference>
<keyword evidence="4" id="KW-0472">Membrane</keyword>
<dbReference type="GO" id="GO:0006935">
    <property type="term" value="P:chemotaxis"/>
    <property type="evidence" value="ECO:0007669"/>
    <property type="project" value="UniProtKB-KW"/>
</dbReference>
<dbReference type="GO" id="GO:0007165">
    <property type="term" value="P:signal transduction"/>
    <property type="evidence" value="ECO:0007669"/>
    <property type="project" value="UniProtKB-KW"/>
</dbReference>
<dbReference type="SMART" id="SM00283">
    <property type="entry name" value="MA"/>
    <property type="match status" value="1"/>
</dbReference>
<dbReference type="Pfam" id="PF00015">
    <property type="entry name" value="MCPsignal"/>
    <property type="match status" value="1"/>
</dbReference>
<dbReference type="Pfam" id="PF14827">
    <property type="entry name" value="dCache_3"/>
    <property type="match status" value="1"/>
</dbReference>
<dbReference type="InterPro" id="IPR029150">
    <property type="entry name" value="dCache_3"/>
</dbReference>
<sequence>MGIRSKLFLPLLGMALVMLVGGYLMLRSQFADLENSFVSLIMRGKIEDVQQSITQISESALQQAALFSRMPEVVEAYAEANRGNMDDEADPTLQAARERLRASLAPTLKGYKESVGKSVQLHFHLPTARSLLRTWREKQARKNGKWVDISDDLSGFRNTVIDVNRTHKPVQGIEPGRGGFTIRGLAPVTGPDGAHLGSVEVLLGFDNILKTMEGSGTIRALLYMDAKLLPVTTQLQDPAKNPVKDGRFVLIYGQKNETARELATTALLEGGMRSSLVEVVGHDGVAVFPVKDYRGDTIGAILLSMDISGQQAMMSAVAWMVGIGLLIVVIVPLVIIFWVVEYSVKRPIQQCAELASDIAQGNLESRTCKMRSDEMGIILEGMCDMNAHLADTIGNIRDISREVAEGCGELSQASDSLSQGANRQAAGIEEIAASLEEMSGSIRQTADIAAKTETTATKASNDAETGGQAVARTVEAMKKIADEIGIIEEIARQTNLLALNAAIEAARAGEAGKGFAVVAAEVRKLAERSGTAAAGISELSSSSVAVAEEAGELLKRMVPDIKSTAELIQEIAAAAAEQSQGIEQVARAIQDSETVVQQNASTSEEVAATAAALSDSSRSLHEAIGHFKLGDEDGGDGLKRY</sequence>
<dbReference type="PANTHER" id="PTHR43531:SF11">
    <property type="entry name" value="METHYL-ACCEPTING CHEMOTAXIS PROTEIN 3"/>
    <property type="match status" value="1"/>
</dbReference>
<feature type="transmembrane region" description="Helical" evidence="4">
    <location>
        <begin position="7"/>
        <end position="26"/>
    </location>
</feature>
<dbReference type="GO" id="GO:0004888">
    <property type="term" value="F:transmembrane signaling receptor activity"/>
    <property type="evidence" value="ECO:0007669"/>
    <property type="project" value="TreeGrafter"/>
</dbReference>
<dbReference type="KEGG" id="ddn:DND132_2302"/>
<dbReference type="PROSITE" id="PS50885">
    <property type="entry name" value="HAMP"/>
    <property type="match status" value="1"/>
</dbReference>
<dbReference type="Proteomes" id="UP000007845">
    <property type="component" value="Chromosome"/>
</dbReference>
<dbReference type="PROSITE" id="PS50111">
    <property type="entry name" value="CHEMOTAXIS_TRANSDUC_2"/>
    <property type="match status" value="1"/>
</dbReference>
<keyword evidence="4" id="KW-1133">Transmembrane helix</keyword>
<evidence type="ECO:0000256" key="1">
    <source>
        <dbReference type="ARBA" id="ARBA00022500"/>
    </source>
</evidence>
<accession>F0JBK3</accession>
<dbReference type="GO" id="GO:0005886">
    <property type="term" value="C:plasma membrane"/>
    <property type="evidence" value="ECO:0007669"/>
    <property type="project" value="TreeGrafter"/>
</dbReference>
<evidence type="ECO:0000256" key="2">
    <source>
        <dbReference type="ARBA" id="ARBA00029447"/>
    </source>
</evidence>
<dbReference type="OrthoDB" id="9816383at2"/>
<feature type="domain" description="HAMP" evidence="6">
    <location>
        <begin position="342"/>
        <end position="394"/>
    </location>
</feature>
<dbReference type="RefSeq" id="WP_014322932.1">
    <property type="nucleotide sequence ID" value="NC_016803.1"/>
</dbReference>
<evidence type="ECO:0000313" key="8">
    <source>
        <dbReference type="Proteomes" id="UP000007845"/>
    </source>
</evidence>
<dbReference type="InterPro" id="IPR004089">
    <property type="entry name" value="MCPsignal_dom"/>
</dbReference>
<protein>
    <submittedName>
        <fullName evidence="7">Methyl-accepting chemotaxis sensory transducer</fullName>
    </submittedName>
</protein>
<feature type="domain" description="Methyl-accepting transducer" evidence="5">
    <location>
        <begin position="399"/>
        <end position="614"/>
    </location>
</feature>
<keyword evidence="8" id="KW-1185">Reference proteome</keyword>
<dbReference type="eggNOG" id="COG0840">
    <property type="taxonomic scope" value="Bacteria"/>
</dbReference>